<protein>
    <submittedName>
        <fullName evidence="2">Glycosyl hydrolase</fullName>
    </submittedName>
</protein>
<evidence type="ECO:0000313" key="2">
    <source>
        <dbReference type="EMBL" id="NVK81629.1"/>
    </source>
</evidence>
<feature type="chain" id="PRO_5031569099" evidence="1">
    <location>
        <begin position="25"/>
        <end position="743"/>
    </location>
</feature>
<dbReference type="CDD" id="cd15482">
    <property type="entry name" value="Sialidase_non-viral"/>
    <property type="match status" value="2"/>
</dbReference>
<dbReference type="EMBL" id="JABBXF010000088">
    <property type="protein sequence ID" value="NVK81629.1"/>
    <property type="molecule type" value="Genomic_DNA"/>
</dbReference>
<proteinExistence type="predicted"/>
<comment type="caution">
    <text evidence="2">The sequence shown here is derived from an EMBL/GenBank/DDBJ whole genome shotgun (WGS) entry which is preliminary data.</text>
</comment>
<dbReference type="SUPFAM" id="SSF110296">
    <property type="entry name" value="Oligoxyloglucan reducing end-specific cellobiohydrolase"/>
    <property type="match status" value="2"/>
</dbReference>
<evidence type="ECO:0000256" key="1">
    <source>
        <dbReference type="SAM" id="SignalP"/>
    </source>
</evidence>
<dbReference type="GO" id="GO:0010411">
    <property type="term" value="P:xyloglucan metabolic process"/>
    <property type="evidence" value="ECO:0007669"/>
    <property type="project" value="TreeGrafter"/>
</dbReference>
<dbReference type="InterPro" id="IPR015943">
    <property type="entry name" value="WD40/YVTN_repeat-like_dom_sf"/>
</dbReference>
<keyword evidence="3" id="KW-1185">Reference proteome</keyword>
<dbReference type="Gene3D" id="2.130.10.10">
    <property type="entry name" value="YVTN repeat-like/Quinoprotein amine dehydrogenase"/>
    <property type="match status" value="4"/>
</dbReference>
<keyword evidence="1" id="KW-0732">Signal</keyword>
<gene>
    <name evidence="2" type="ORF">HG542_28850</name>
</gene>
<sequence>MSRSTTARAAAVTLAALTAFLAPAAPVAAGPARGPLRGPAAPAEFSYLQKALPGRPLPRHAFERAAAEAAALPAVPGRWQPLGPTNIGGRVVSLALDPQRADTLYAAAASGGLWRSDDAGRTFRPAWPDSATQAMGAVAASPDGMLYAGTGEPNPGGGSVTYEGTGVYRSADRGRTWRPAGLRDSGTIGALAVDPRSPHRILAAATGSLYSPGGDRGVYLSADSGSSWRRVLDVPGPFTGAVDVQFDPAVPQRVYAVLWDHRREPDKRTYGGAGSGVYRSDDAGAHWRRLGGGLPAPGPDTGRIGLGVAASEPGRLYALVGGAAGGFAGFYTSADAGDSWSRLPDDARLKQSQSSYSWWFGKVWADPRDARHLHAAGVGLMTSADGGATWTDDHDAVHSDQHAMVWDPRRPGRVYLGNDGGVYRSDGGGDGGWSKAVYEPWTQFYSVATTPQDPGRISGGAQDNGSVRSWGGTRFNTYFGGDGLQNLIDPTDKNRVYACYQYGSCARSTDGGATMTSFDSATTADRRNWFTPVQFDPVDPRVLYYGGNRLNRSADGGATWEPISPDLTGGPGRDTYPYGTITTVAAARDGATVWAGTDDGRLWVTRDLGRHWSNVLDGQPWVTRVTADPRNPAGAWVALSGYRSGSPLPHLLHTADAGRTWTDLSGNLPQAPVDDVLSGDDGRLYAATDQGVFMRTVRGWHRLGSGLPLVPVSGLAYDHAAHRLVAATFGRGFYAIRVPSDTP</sequence>
<dbReference type="GO" id="GO:0016787">
    <property type="term" value="F:hydrolase activity"/>
    <property type="evidence" value="ECO:0007669"/>
    <property type="project" value="UniProtKB-KW"/>
</dbReference>
<feature type="signal peptide" evidence="1">
    <location>
        <begin position="1"/>
        <end position="24"/>
    </location>
</feature>
<dbReference type="PANTHER" id="PTHR43739">
    <property type="entry name" value="XYLOGLUCANASE (EUROFUNG)"/>
    <property type="match status" value="1"/>
</dbReference>
<dbReference type="Proteomes" id="UP000587462">
    <property type="component" value="Unassembled WGS sequence"/>
</dbReference>
<accession>A0A7Y7EAL0</accession>
<name>A0A7Y7EAL0_STRMO</name>
<evidence type="ECO:0000313" key="3">
    <source>
        <dbReference type="Proteomes" id="UP000587462"/>
    </source>
</evidence>
<organism evidence="2 3">
    <name type="scientific">Streptomyces morookaense</name>
    <name type="common">Streptoverticillium morookaense</name>
    <dbReference type="NCBI Taxonomy" id="1970"/>
    <lineage>
        <taxon>Bacteria</taxon>
        <taxon>Bacillati</taxon>
        <taxon>Actinomycetota</taxon>
        <taxon>Actinomycetes</taxon>
        <taxon>Kitasatosporales</taxon>
        <taxon>Streptomycetaceae</taxon>
        <taxon>Streptomyces</taxon>
    </lineage>
</organism>
<reference evidence="2 3" key="1">
    <citation type="submission" date="2020-04" db="EMBL/GenBank/DDBJ databases">
        <title>Draft Genome Sequence of Streptomyces morookaense DSM 40503, an 8-azaguanine-producing strain.</title>
        <authorList>
            <person name="Qi J."/>
            <person name="Gao J.-M."/>
        </authorList>
    </citation>
    <scope>NUCLEOTIDE SEQUENCE [LARGE SCALE GENOMIC DNA]</scope>
    <source>
        <strain evidence="2 3">DSM 40503</strain>
    </source>
</reference>
<dbReference type="PANTHER" id="PTHR43739:SF5">
    <property type="entry name" value="EXO-ALPHA-SIALIDASE"/>
    <property type="match status" value="1"/>
</dbReference>
<dbReference type="AlphaFoldDB" id="A0A7Y7EAL0"/>
<dbReference type="InterPro" id="IPR052025">
    <property type="entry name" value="Xyloglucanase_GH74"/>
</dbReference>
<keyword evidence="2" id="KW-0378">Hydrolase</keyword>